<dbReference type="Pfam" id="PF00855">
    <property type="entry name" value="PWWP"/>
    <property type="match status" value="1"/>
</dbReference>
<dbReference type="PANTHER" id="PTHR42851">
    <property type="entry name" value="ALDOLASE-RELATED"/>
    <property type="match status" value="1"/>
</dbReference>
<dbReference type="InterPro" id="IPR053063">
    <property type="entry name" value="PWWP_domain_containing_PDP"/>
</dbReference>
<dbReference type="Proteomes" id="UP000027138">
    <property type="component" value="Unassembled WGS sequence"/>
</dbReference>
<organism evidence="3 4">
    <name type="scientific">Jatropha curcas</name>
    <name type="common">Barbados nut</name>
    <dbReference type="NCBI Taxonomy" id="180498"/>
    <lineage>
        <taxon>Eukaryota</taxon>
        <taxon>Viridiplantae</taxon>
        <taxon>Streptophyta</taxon>
        <taxon>Embryophyta</taxon>
        <taxon>Tracheophyta</taxon>
        <taxon>Spermatophyta</taxon>
        <taxon>Magnoliopsida</taxon>
        <taxon>eudicotyledons</taxon>
        <taxon>Gunneridae</taxon>
        <taxon>Pentapetalae</taxon>
        <taxon>rosids</taxon>
        <taxon>fabids</taxon>
        <taxon>Malpighiales</taxon>
        <taxon>Euphorbiaceae</taxon>
        <taxon>Crotonoideae</taxon>
        <taxon>Jatropheae</taxon>
        <taxon>Jatropha</taxon>
    </lineage>
</organism>
<reference evidence="3 4" key="1">
    <citation type="journal article" date="2014" name="PLoS ONE">
        <title>Global Analysis of Gene Expression Profiles in Physic Nut (Jatropha curcas L.) Seedlings Exposed to Salt Stress.</title>
        <authorList>
            <person name="Zhang L."/>
            <person name="Zhang C."/>
            <person name="Wu P."/>
            <person name="Chen Y."/>
            <person name="Li M."/>
            <person name="Jiang H."/>
            <person name="Wu G."/>
        </authorList>
    </citation>
    <scope>NUCLEOTIDE SEQUENCE [LARGE SCALE GENOMIC DNA]</scope>
    <source>
        <strain evidence="4">cv. GZQX0401</strain>
        <tissue evidence="3">Young leaves</tissue>
    </source>
</reference>
<dbReference type="OrthoDB" id="21615at2759"/>
<accession>A0A067KGY1</accession>
<dbReference type="CDD" id="cd05162">
    <property type="entry name" value="PWWP"/>
    <property type="match status" value="1"/>
</dbReference>
<proteinExistence type="predicted"/>
<dbReference type="InterPro" id="IPR035979">
    <property type="entry name" value="RBD_domain_sf"/>
</dbReference>
<dbReference type="SUPFAM" id="SSF54928">
    <property type="entry name" value="RNA-binding domain, RBD"/>
    <property type="match status" value="1"/>
</dbReference>
<dbReference type="EMBL" id="KK914632">
    <property type="protein sequence ID" value="KDP31094.1"/>
    <property type="molecule type" value="Genomic_DNA"/>
</dbReference>
<dbReference type="Gene3D" id="2.30.30.140">
    <property type="match status" value="1"/>
</dbReference>
<dbReference type="KEGG" id="jcu:105640377"/>
<feature type="region of interest" description="Disordered" evidence="1">
    <location>
        <begin position="846"/>
        <end position="928"/>
    </location>
</feature>
<name>A0A067KGY1_JATCU</name>
<keyword evidence="4" id="KW-1185">Reference proteome</keyword>
<dbReference type="AlphaFoldDB" id="A0A067KGY1"/>
<feature type="compositionally biased region" description="Basic residues" evidence="1">
    <location>
        <begin position="866"/>
        <end position="875"/>
    </location>
</feature>
<gene>
    <name evidence="3" type="ORF">JCGZ_11470</name>
</gene>
<dbReference type="SUPFAM" id="SSF63748">
    <property type="entry name" value="Tudor/PWWP/MBT"/>
    <property type="match status" value="1"/>
</dbReference>
<feature type="domain" description="PWWP" evidence="2">
    <location>
        <begin position="222"/>
        <end position="283"/>
    </location>
</feature>
<evidence type="ECO:0000313" key="3">
    <source>
        <dbReference type="EMBL" id="KDP31094.1"/>
    </source>
</evidence>
<dbReference type="PROSITE" id="PS50812">
    <property type="entry name" value="PWWP"/>
    <property type="match status" value="1"/>
</dbReference>
<evidence type="ECO:0000313" key="4">
    <source>
        <dbReference type="Proteomes" id="UP000027138"/>
    </source>
</evidence>
<dbReference type="InterPro" id="IPR000313">
    <property type="entry name" value="PWWP_dom"/>
</dbReference>
<evidence type="ECO:0000259" key="2">
    <source>
        <dbReference type="PROSITE" id="PS50812"/>
    </source>
</evidence>
<protein>
    <recommendedName>
        <fullName evidence="2">PWWP domain-containing protein</fullName>
    </recommendedName>
</protein>
<feature type="region of interest" description="Disordered" evidence="1">
    <location>
        <begin position="724"/>
        <end position="764"/>
    </location>
</feature>
<dbReference type="PANTHER" id="PTHR42851:SF8">
    <property type="entry name" value="PWWP DOMAIN-CONTAINING PROTEIN"/>
    <property type="match status" value="1"/>
</dbReference>
<dbReference type="GO" id="GO:0003676">
    <property type="term" value="F:nucleic acid binding"/>
    <property type="evidence" value="ECO:0007669"/>
    <property type="project" value="InterPro"/>
</dbReference>
<dbReference type="STRING" id="180498.A0A067KGY1"/>
<sequence>MENDQTSATLEVELPDGKTLEALNPEYCNNLEKASGSCELFGLSENCTDVEPNLEIAVQENGSGVVGVGNVELMKGIDGIEVENLDASANTMDAFDVNYIGIKEGSLVNNRAVENEKDSPVAELNENVVDSGSTVIEEVGNTAKDEELKDELLEITGVSSGRKLEVCGGKISLYVDFSNSLSKVNFSNLNGMDCSGLLINQEESKEDGNKEEMEKSVGKFCVGDIVWIKTKNQSWWPGKIYDPLDANKCSLESDQRNCLLVGYFGISHIAWCLPSQLQPFHENFEQMAGQNKARSFLGAVEKAVDEFGMCLKSEMTCSCFLKKCKQSSGNVGIQGDLPLPGCRFREFSFTRLEPVNFLAQIKSLALAVSKIGMLDLAFAKNFVSAFYHSIGHSQLPMQQLLECTDDQDCLSNKLMVKSSIDAQVEGRNSGPANGESRSTEEKVLQQKKNEDLAMVYGRNVDTEMENCKDNLAEGNVVPNDLASDSKKRKRKKFSEVKVEGQDVCLSASPSQEEESCNLRSPTTMDKCTELRERKKSKYLSYPYVNWEQKDMASETEDPKSQEAEHEITGQFIGSHLVSKSSGKRFQKKWFKKFISGNDASSNPELINASVADLLSELCFTAVDCLYPNGSKNFDVTEWFFSKFRISVYHDESIYEMHCKNVIEGSNEALLEKDTEETSQTLLDLKNEQKIQKKKKNGNSARSKNKSIHGLSDVNINIATNGLFGKDSCEMGPPTPSGKPGPKKKKKQGTTPTGLQTNQMTSIPDLNCNGAMTNLLVENSELMGHVEPEPNGSEKKAGSVDVSLSTVEPGTLLAGLQVMHPFSINTIPEQSRNDVFTVTSNGNSVIPGLLHKEPPFYGPLTADGKPGPKRRRRRKEKSTSEQTTVAASDAALNGNAVEPSILAQSEKKRGRKGESKSQRPRKKSAVGIPNINMHFNKVGTNGEVPGTALLLTFAPGVSLPSKEVLVATFSRFGPLKESEIQLLKDSGTAQVVFVSSTDAAEAVRSLENSHPFGATLVKYQLRLLQAAGFWSTAKPHGTMPNPAEAPPIDFIRQNLEIMTSMLEKSGDNLSPEMRAKLESEIKGLLKKVSSMPSSSSS</sequence>
<evidence type="ECO:0000256" key="1">
    <source>
        <dbReference type="SAM" id="MobiDB-lite"/>
    </source>
</evidence>
<feature type="compositionally biased region" description="Polar residues" evidence="1">
    <location>
        <begin position="754"/>
        <end position="763"/>
    </location>
</feature>
<feature type="region of interest" description="Disordered" evidence="1">
    <location>
        <begin position="421"/>
        <end position="445"/>
    </location>
</feature>